<sequence length="161" mass="19002">MVVLVGCCYFFGSRTGCIISSVWLLLYYGLMSYFMHYQMINSRRAIIDLKTREYKKENTGFWVLGISFILMAFATVFLFIGAIMRKYEFLFLFLLAQLPSLFVESFYLLTAIIYGIEFESFIIYLVPFGILIYIDLVVCSYLYELKCLKRMRSVSQFTIEY</sequence>
<keyword evidence="1" id="KW-0812">Transmembrane</keyword>
<dbReference type="InParanoid" id="A0A6M3QAV0"/>
<keyword evidence="1" id="KW-0472">Membrane</keyword>
<reference evidence="2 4" key="9">
    <citation type="journal article" date="2015" name="G3 (Bethesda)">
        <title>Gene Model Annotations for Drosophila melanogaster: Impact of High-Throughput Data.</title>
        <authorList>
            <consortium name="FlyBase Consortium"/>
            <person name="Matthews B.B."/>
            <person name="Dos Santos G."/>
            <person name="Crosby M.A."/>
            <person name="Emmert D.B."/>
            <person name="St Pierre S.E."/>
            <person name="Gramates L.S."/>
            <person name="Zhou P."/>
            <person name="Schroeder A.J."/>
            <person name="Falls K."/>
            <person name="Strelets V."/>
            <person name="Russo S.M."/>
            <person name="Gelbart W.M."/>
            <person name="null"/>
        </authorList>
    </citation>
    <scope>NUCLEOTIDE SEQUENCE [LARGE SCALE GENOMIC DNA]</scope>
    <source>
        <strain evidence="4">Berkeley</strain>
    </source>
</reference>
<keyword evidence="1" id="KW-1133">Transmembrane helix</keyword>
<evidence type="ECO:0000313" key="4">
    <source>
        <dbReference type="Proteomes" id="UP000000803"/>
    </source>
</evidence>
<name>A0A6M3QAV0_DROME</name>
<dbReference type="VEuPathDB" id="VectorBase:FBgn0287213"/>
<feature type="transmembrane region" description="Helical" evidence="1">
    <location>
        <begin position="22"/>
        <end position="40"/>
    </location>
</feature>
<dbReference type="EMBL" id="AE013599">
    <property type="protein sequence ID" value="QJC18722.1"/>
    <property type="molecule type" value="Genomic_DNA"/>
</dbReference>
<evidence type="ECO:0000256" key="1">
    <source>
        <dbReference type="SAM" id="Phobius"/>
    </source>
</evidence>
<evidence type="ECO:0000313" key="2">
    <source>
        <dbReference type="EMBL" id="QJC18722.1"/>
    </source>
</evidence>
<protein>
    <submittedName>
        <fullName evidence="2">Uncharacterized protein</fullName>
    </submittedName>
</protein>
<dbReference type="Proteomes" id="UP000000803">
    <property type="component" value="Chromosome 2R"/>
</dbReference>
<reference evidence="2 4" key="7">
    <citation type="journal article" date="2007" name="Science">
        <title>The Release 5.1 annotation of Drosophila melanogaster heterochromatin.</title>
        <authorList>
            <person name="Smith C.D."/>
            <person name="Shu S."/>
            <person name="Mungall C.J."/>
            <person name="Karpen G.H."/>
        </authorList>
    </citation>
    <scope>NUCLEOTIDE SEQUENCE [LARGE SCALE GENOMIC DNA]</scope>
    <source>
        <strain evidence="4">Berkeley</strain>
    </source>
</reference>
<accession>A0A6M3QAV0</accession>
<reference evidence="2 4" key="11">
    <citation type="journal article" date="2015" name="Genome Res.">
        <title>The Release 6 reference sequence of the Drosophila melanogaster genome.</title>
        <authorList>
            <person name="Hoskins R.A."/>
            <person name="Carlson J.W."/>
            <person name="Wan K.H."/>
            <person name="Park S."/>
            <person name="Mendez I."/>
            <person name="Galle S.E."/>
            <person name="Booth B.W."/>
            <person name="Pfeiffer B.D."/>
            <person name="George R.A."/>
            <person name="Svirskas R."/>
            <person name="Krzywinski M."/>
            <person name="Schein J."/>
            <person name="Accardo M.C."/>
            <person name="Damia E."/>
            <person name="Messina G."/>
            <person name="Mendez-Lago M."/>
            <person name="de Pablos B."/>
            <person name="Demakova O.V."/>
            <person name="Andreyeva E.N."/>
            <person name="Boldyreva L.V."/>
            <person name="Marra M."/>
            <person name="Carvalho A.B."/>
            <person name="Dimitri P."/>
            <person name="Villasante A."/>
            <person name="Zhimulev I.F."/>
            <person name="Rubin G.M."/>
            <person name="Karpen G.H."/>
            <person name="Celniker S.E."/>
        </authorList>
    </citation>
    <scope>NUCLEOTIDE SEQUENCE [LARGE SCALE GENOMIC DNA]</scope>
    <source>
        <strain evidence="4">Berkeley</strain>
    </source>
</reference>
<reference evidence="2 4" key="10">
    <citation type="journal article" date="2015" name="G3 (Bethesda)">
        <title>Gene Model Annotations for Drosophila melanogaster: The Rule-Benders.</title>
        <authorList>
            <consortium name="FlyBase Consortium"/>
            <person name="Crosby M.A."/>
            <person name="Gramates L.S."/>
            <person name="Dos Santos G."/>
            <person name="Matthews B.B."/>
            <person name="St Pierre S.E."/>
            <person name="Zhou P."/>
            <person name="Schroeder A.J."/>
            <person name="Falls K."/>
            <person name="Emmert D.B."/>
            <person name="Russo S.M."/>
            <person name="Gelbart W.M."/>
            <person name="null"/>
        </authorList>
    </citation>
    <scope>NUCLEOTIDE SEQUENCE [LARGE SCALE GENOMIC DNA]</scope>
    <source>
        <strain evidence="4">Berkeley</strain>
    </source>
</reference>
<feature type="transmembrane region" description="Helical" evidence="1">
    <location>
        <begin position="122"/>
        <end position="143"/>
    </location>
</feature>
<reference evidence="2 4" key="6">
    <citation type="journal article" date="2005" name="PLoS Comput. Biol.">
        <title>Combined evidence annotation of transposable elements in genome sequences.</title>
        <authorList>
            <person name="Quesneville H."/>
            <person name="Bergman C.M."/>
            <person name="Andrieu O."/>
            <person name="Autard D."/>
            <person name="Nouaud D."/>
            <person name="Ashburner M."/>
            <person name="Anxolabehere D."/>
        </authorList>
    </citation>
    <scope>NUCLEOTIDE SEQUENCE [LARGE SCALE GENOMIC DNA]</scope>
    <source>
        <strain evidence="4">Berkeley</strain>
    </source>
</reference>
<evidence type="ECO:0000313" key="3">
    <source>
        <dbReference type="FlyBase" id="FBgn0287213"/>
    </source>
</evidence>
<dbReference type="AlphaFoldDB" id="A0A6M3QAV0"/>
<dbReference type="OrthoDB" id="7859875at2759"/>
<dbReference type="FlyBase" id="FBgn0287213">
    <property type="gene designation" value="CG46443"/>
</dbReference>
<reference evidence="2 4" key="2">
    <citation type="journal article" date="2002" name="Genome Biol.">
        <title>Finishing a whole-genome shotgun: release 3 of the Drosophila melanogaster euchromatic genome sequence.</title>
        <authorList>
            <person name="Celniker S.E."/>
            <person name="Wheeler D.A."/>
            <person name="Kronmiller B."/>
            <person name="Carlson J.W."/>
            <person name="Halpern A."/>
            <person name="Patel S."/>
            <person name="Adams M."/>
            <person name="Champe M."/>
            <person name="Dugan S.P."/>
            <person name="Frise E."/>
            <person name="Hodgson A."/>
            <person name="George R.A."/>
            <person name="Hoskins R.A."/>
            <person name="Laverty T."/>
            <person name="Muzny D.M."/>
            <person name="Nelson C.R."/>
            <person name="Pacleb J.M."/>
            <person name="Park S."/>
            <person name="Pfeiffer B.D."/>
            <person name="Richards S."/>
            <person name="Sodergren E.J."/>
            <person name="Svirskas R."/>
            <person name="Tabor P.E."/>
            <person name="Wan K."/>
            <person name="Stapleton M."/>
            <person name="Sutton G.G."/>
            <person name="Venter C."/>
            <person name="Weinstock G."/>
            <person name="Scherer S.E."/>
            <person name="Myers E.W."/>
            <person name="Gibbs R.A."/>
            <person name="Rubin G.M."/>
        </authorList>
    </citation>
    <scope>NUCLEOTIDE SEQUENCE [LARGE SCALE GENOMIC DNA]</scope>
    <source>
        <strain evidence="4">Berkeley</strain>
    </source>
</reference>
<gene>
    <name evidence="2" type="primary">Dmel\CG46443</name>
    <name evidence="2 3" type="ORF">CG46443</name>
    <name evidence="2" type="ORF">Dmel_CG46443</name>
</gene>
<dbReference type="OMA" id="WLLLYYG"/>
<feature type="transmembrane region" description="Helical" evidence="1">
    <location>
        <begin position="90"/>
        <end position="116"/>
    </location>
</feature>
<reference evidence="2 4" key="3">
    <citation type="journal article" date="2002" name="Genome Biol.">
        <title>Annotation of the Drosophila melanogaster euchromatic genome: a systematic review.</title>
        <authorList>
            <person name="Misra S."/>
            <person name="Crosby M.A."/>
            <person name="Mungall C.J."/>
            <person name="Matthews B.B."/>
            <person name="Campbell K.S."/>
            <person name="Hradecky P."/>
            <person name="Huang Y."/>
            <person name="Kaminker J.S."/>
            <person name="Millburn G.H."/>
            <person name="Prochnik S.E."/>
            <person name="Smith C.D."/>
            <person name="Tupy J.L."/>
            <person name="Whitfied E.J."/>
            <person name="Bayraktaroglu L."/>
            <person name="Berman B.P."/>
            <person name="Bettencourt B.R."/>
            <person name="Celniker S.E."/>
            <person name="de Grey A.D."/>
            <person name="Drysdale R.A."/>
            <person name="Harris N.L."/>
            <person name="Richter J."/>
            <person name="Russo S."/>
            <person name="Schroeder A.J."/>
            <person name="Shu S.Q."/>
            <person name="Stapleton M."/>
            <person name="Yamada C."/>
            <person name="Ashburner M."/>
            <person name="Gelbart W.M."/>
            <person name="Rubin G.M."/>
            <person name="Lewis S.E."/>
        </authorList>
    </citation>
    <scope>GENOME REANNOTATION</scope>
    <source>
        <strain evidence="4">Berkeley</strain>
    </source>
</reference>
<dbReference type="AGR" id="FB:FBgn0287213"/>
<reference evidence="2 4" key="1">
    <citation type="journal article" date="2000" name="Science">
        <title>The genome sequence of Drosophila melanogaster.</title>
        <authorList>
            <person name="Adams M.D."/>
            <person name="Celniker S.E."/>
            <person name="Holt R.A."/>
            <person name="Evans C.A."/>
            <person name="Gocayne J.D."/>
            <person name="Amanatides P.G."/>
            <person name="Scherer S.E."/>
            <person name="Li P.W."/>
            <person name="Hoskins R.A."/>
            <person name="Galle R.F."/>
            <person name="George R.A."/>
            <person name="Lewis S.E."/>
            <person name="Richards S."/>
            <person name="Ashburner M."/>
            <person name="Henderson S.N."/>
            <person name="Sutton G.G."/>
            <person name="Wortman J.R."/>
            <person name="Yandell M.D."/>
            <person name="Zhang Q."/>
            <person name="Chen L.X."/>
            <person name="Brandon R.C."/>
            <person name="Rogers Y.H."/>
            <person name="Blazej R.G."/>
            <person name="Champe M."/>
            <person name="Pfeiffer B.D."/>
            <person name="Wan K.H."/>
            <person name="Doyle C."/>
            <person name="Baxter E.G."/>
            <person name="Helt G."/>
            <person name="Nelson C.R."/>
            <person name="Gabor G.L."/>
            <person name="Abril J.F."/>
            <person name="Agbayani A."/>
            <person name="An H.J."/>
            <person name="Andrews-Pfannkoch C."/>
            <person name="Baldwin D."/>
            <person name="Ballew R.M."/>
            <person name="Basu A."/>
            <person name="Baxendale J."/>
            <person name="Bayraktaroglu L."/>
            <person name="Beasley E.M."/>
            <person name="Beeson K.Y."/>
            <person name="Benos P.V."/>
            <person name="Berman B.P."/>
            <person name="Bhandari D."/>
            <person name="Bolshakov S."/>
            <person name="Borkova D."/>
            <person name="Botchan M.R."/>
            <person name="Bouck J."/>
            <person name="Brokstein P."/>
            <person name="Brottier P."/>
            <person name="Burtis K.C."/>
            <person name="Busam D.A."/>
            <person name="Butler H."/>
            <person name="Cadieu E."/>
            <person name="Center A."/>
            <person name="Chandra I."/>
            <person name="Cherry J.M."/>
            <person name="Cawley S."/>
            <person name="Dahlke C."/>
            <person name="Davenport L.B."/>
            <person name="Davies P."/>
            <person name="de Pablos B."/>
            <person name="Delcher A."/>
            <person name="Deng Z."/>
            <person name="Mays A.D."/>
            <person name="Dew I."/>
            <person name="Dietz S.M."/>
            <person name="Dodson K."/>
            <person name="Doup L.E."/>
            <person name="Downes M."/>
            <person name="Dugan-Rocha S."/>
            <person name="Dunkov B.C."/>
            <person name="Dunn P."/>
            <person name="Durbin K.J."/>
            <person name="Evangelista C.C."/>
            <person name="Ferraz C."/>
            <person name="Ferriera S."/>
            <person name="Fleischmann W."/>
            <person name="Fosler C."/>
            <person name="Gabrielian A.E."/>
            <person name="Garg N.S."/>
            <person name="Gelbart W.M."/>
            <person name="Glasser K."/>
            <person name="Glodek A."/>
            <person name="Gong F."/>
            <person name="Gorrell J.H."/>
            <person name="Gu Z."/>
            <person name="Guan P."/>
            <person name="Harris M."/>
            <person name="Harris N.L."/>
            <person name="Harvey D."/>
            <person name="Heiman T.J."/>
            <person name="Hernandez J.R."/>
            <person name="Houck J."/>
            <person name="Hostin D."/>
            <person name="Houston K.A."/>
            <person name="Howland T.J."/>
            <person name="Wei M.H."/>
            <person name="Ibegwam C."/>
            <person name="Jalali M."/>
            <person name="Kalush F."/>
            <person name="Karpen G.H."/>
            <person name="Ke Z."/>
            <person name="Kennison J.A."/>
            <person name="Ketchum K.A."/>
            <person name="Kimmel B.E."/>
            <person name="Kodira C.D."/>
            <person name="Kraft C."/>
            <person name="Kravitz S."/>
            <person name="Kulp D."/>
            <person name="Lai Z."/>
            <person name="Lasko P."/>
            <person name="Lei Y."/>
            <person name="Levitsky A.A."/>
            <person name="Li J."/>
            <person name="Li Z."/>
            <person name="Liang Y."/>
            <person name="Lin X."/>
            <person name="Liu X."/>
            <person name="Mattei B."/>
            <person name="McIntosh T.C."/>
            <person name="McLeod M.P."/>
            <person name="McPherson D."/>
            <person name="Merkulov G."/>
            <person name="Milshina N.V."/>
            <person name="Mobarry C."/>
            <person name="Morris J."/>
            <person name="Moshrefi A."/>
            <person name="Mount S.M."/>
            <person name="Moy M."/>
            <person name="Murphy B."/>
            <person name="Murphy L."/>
            <person name="Muzny D.M."/>
            <person name="Nelson D.L."/>
            <person name="Nelson D.R."/>
            <person name="Nelson K.A."/>
            <person name="Nixon K."/>
            <person name="Nusskern D.R."/>
            <person name="Pacleb J.M."/>
            <person name="Palazzolo M."/>
            <person name="Pittman G.S."/>
            <person name="Pan S."/>
            <person name="Pollard J."/>
            <person name="Puri V."/>
            <person name="Reese M.G."/>
            <person name="Reinert K."/>
            <person name="Remington K."/>
            <person name="Saunders R.D."/>
            <person name="Scheeler F."/>
            <person name="Shen H."/>
            <person name="Shue B.C."/>
            <person name="Siden-Kiamos I."/>
            <person name="Simpson M."/>
            <person name="Skupski M.P."/>
            <person name="Smith T."/>
            <person name="Spier E."/>
            <person name="Spradling A.C."/>
            <person name="Stapleton M."/>
            <person name="Strong R."/>
            <person name="Sun E."/>
            <person name="Svirskas R."/>
            <person name="Tector C."/>
            <person name="Turner R."/>
            <person name="Venter E."/>
            <person name="Wang A.H."/>
            <person name="Wang X."/>
            <person name="Wang Z.Y."/>
            <person name="Wassarman D.A."/>
            <person name="Weinstock G.M."/>
            <person name="Weissenbach J."/>
            <person name="Williams S.M."/>
            <person name="WoodageT"/>
            <person name="Worley K.C."/>
            <person name="Wu D."/>
            <person name="Yang S."/>
            <person name="Yao Q.A."/>
            <person name="Ye J."/>
            <person name="Yeh R.F."/>
            <person name="Zaveri J.S."/>
            <person name="Zhan M."/>
            <person name="Zhang G."/>
            <person name="Zhao Q."/>
            <person name="Zheng L."/>
            <person name="Zheng X.H."/>
            <person name="Zhong F.N."/>
            <person name="Zhong W."/>
            <person name="Zhou X."/>
            <person name="Zhu S."/>
            <person name="Zhu X."/>
            <person name="Smith H.O."/>
            <person name="Gibbs R.A."/>
            <person name="Myers E.W."/>
            <person name="Rubin G.M."/>
            <person name="Venter J.C."/>
        </authorList>
    </citation>
    <scope>NUCLEOTIDE SEQUENCE [LARGE SCALE GENOMIC DNA]</scope>
    <source>
        <strain evidence="4">Berkeley</strain>
    </source>
</reference>
<reference evidence="2 4" key="5">
    <citation type="journal article" date="2002" name="Genome Biol.">
        <title>Heterochromatic sequences in a Drosophila whole-genome shotgun assembly.</title>
        <authorList>
            <person name="Hoskins R.A."/>
            <person name="Smith C.D."/>
            <person name="Carlson J.W."/>
            <person name="Carvalho A.B."/>
            <person name="Halpern A."/>
            <person name="Kaminker J.S."/>
            <person name="Kennedy C."/>
            <person name="Mungall C.J."/>
            <person name="Sullivan B.A."/>
            <person name="Sutton G.G."/>
            <person name="Yasuhara J.C."/>
            <person name="Wakimoto B.T."/>
            <person name="Myers E.W."/>
            <person name="Celniker S.E."/>
            <person name="Rubin G.M."/>
            <person name="Karpen G.H."/>
        </authorList>
    </citation>
    <scope>NUCLEOTIDE SEQUENCE [LARGE SCALE GENOMIC DNA]</scope>
    <source>
        <strain evidence="4">Berkeley</strain>
    </source>
</reference>
<organism evidence="2 4">
    <name type="scientific">Drosophila melanogaster</name>
    <name type="common">Fruit fly</name>
    <dbReference type="NCBI Taxonomy" id="7227"/>
    <lineage>
        <taxon>Eukaryota</taxon>
        <taxon>Metazoa</taxon>
        <taxon>Ecdysozoa</taxon>
        <taxon>Arthropoda</taxon>
        <taxon>Hexapoda</taxon>
        <taxon>Insecta</taxon>
        <taxon>Pterygota</taxon>
        <taxon>Neoptera</taxon>
        <taxon>Endopterygota</taxon>
        <taxon>Diptera</taxon>
        <taxon>Brachycera</taxon>
        <taxon>Muscomorpha</taxon>
        <taxon>Ephydroidea</taxon>
        <taxon>Drosophilidae</taxon>
        <taxon>Drosophila</taxon>
        <taxon>Sophophora</taxon>
    </lineage>
</organism>
<keyword evidence="4" id="KW-1185">Reference proteome</keyword>
<feature type="transmembrane region" description="Helical" evidence="1">
    <location>
        <begin position="60"/>
        <end position="83"/>
    </location>
</feature>
<reference evidence="2 4" key="4">
    <citation type="journal article" date="2002" name="Genome Biol.">
        <title>The transposable elements of the Drosophila melanogaster euchromatin: a genomics perspective.</title>
        <authorList>
            <person name="Kaminker J.S."/>
            <person name="Bergman C.M."/>
            <person name="Kronmiller B."/>
            <person name="Carlson J."/>
            <person name="Svirskas R."/>
            <person name="Patel S."/>
            <person name="Frise E."/>
            <person name="Wheeler D.A."/>
            <person name="Lewis S.E."/>
            <person name="Rubin G.M."/>
            <person name="Ashburner M."/>
            <person name="Celniker S.E."/>
        </authorList>
    </citation>
    <scope>NUCLEOTIDE SEQUENCE [LARGE SCALE GENOMIC DNA]</scope>
    <source>
        <strain evidence="4">Berkeley</strain>
    </source>
</reference>
<reference evidence="2 4" key="8">
    <citation type="journal article" date="2007" name="Science">
        <title>Sequence finishing and mapping of Drosophila melanogaster heterochromatin.</title>
        <authorList>
            <person name="Hoskins R.A."/>
            <person name="Carlson J.W."/>
            <person name="Kennedy C."/>
            <person name="Acevedo D."/>
            <person name="Evans-Holm M."/>
            <person name="Frise E."/>
            <person name="Wan K.H."/>
            <person name="Park S."/>
            <person name="Mendez-Lago M."/>
            <person name="Rossi F."/>
            <person name="Villasante A."/>
            <person name="Dimitri P."/>
            <person name="Karpen G.H."/>
            <person name="Celniker S.E."/>
        </authorList>
    </citation>
    <scope>NUCLEOTIDE SEQUENCE [LARGE SCALE GENOMIC DNA]</scope>
    <source>
        <strain evidence="4">Berkeley</strain>
    </source>
</reference>
<proteinExistence type="predicted"/>